<evidence type="ECO:0000256" key="2">
    <source>
        <dbReference type="ARBA" id="ARBA00012438"/>
    </source>
</evidence>
<feature type="domain" description="PAS" evidence="11">
    <location>
        <begin position="207"/>
        <end position="261"/>
    </location>
</feature>
<reference evidence="14" key="1">
    <citation type="journal article" date="2019" name="Int. J. Syst. Evol. Microbiol.">
        <title>The Global Catalogue of Microorganisms (GCM) 10K type strain sequencing project: providing services to taxonomists for standard genome sequencing and annotation.</title>
        <authorList>
            <consortium name="The Broad Institute Genomics Platform"/>
            <consortium name="The Broad Institute Genome Sequencing Center for Infectious Disease"/>
            <person name="Wu L."/>
            <person name="Ma J."/>
        </authorList>
    </citation>
    <scope>NUCLEOTIDE SEQUENCE [LARGE SCALE GENOMIC DNA]</scope>
    <source>
        <strain evidence="14">CECT 8010</strain>
    </source>
</reference>
<gene>
    <name evidence="13" type="ORF">ACFOW1_03145</name>
</gene>
<keyword evidence="4" id="KW-0808">Transferase</keyword>
<dbReference type="SMART" id="SM00086">
    <property type="entry name" value="PAC"/>
    <property type="match status" value="1"/>
</dbReference>
<dbReference type="PROSITE" id="PS50113">
    <property type="entry name" value="PAC"/>
    <property type="match status" value="1"/>
</dbReference>
<accession>A0ABV8PVD3</accession>
<feature type="coiled-coil region" evidence="9">
    <location>
        <begin position="320"/>
        <end position="347"/>
    </location>
</feature>
<evidence type="ECO:0000256" key="9">
    <source>
        <dbReference type="SAM" id="Coils"/>
    </source>
</evidence>
<evidence type="ECO:0000256" key="5">
    <source>
        <dbReference type="ARBA" id="ARBA00022741"/>
    </source>
</evidence>
<dbReference type="EMBL" id="JBHSDC010000002">
    <property type="protein sequence ID" value="MFC4230872.1"/>
    <property type="molecule type" value="Genomic_DNA"/>
</dbReference>
<dbReference type="InterPro" id="IPR000700">
    <property type="entry name" value="PAS-assoc_C"/>
</dbReference>
<sequence>MQSSATKIFVLSILLVIVLLIRITFFSYNQYSNVQDTIRFIQQSHDVRYQTQKLVSLMLDYERCKNTVPPVADSATQQRTNKIKLQIQQVFGQLYNGVKDDSIQLVNLNNLENLIQQRLSIIYNKENDNDRTLQFASNDFIDQLNAVSTQIAQEESIRIKQFQRNNDKTIITVNVIFFALGGCVLFLIVAIVITIEKNVFERKSNMLLYEYATLIDLSHDAIVTTNANLQILQWSKGAETLYGFTKEDVIGKKISSITNPEISEASMADILKKIEETGSWRGEMVQYNKAGEKLYLDVSYSRILNKDGSVKGFSSIRSDITELKTSKKTLQQLNTDLEVEIVKKTREIKEVFERMQKAFLAFDINWVCTYANHPIATYLNLPHEAIIGRKFQDFFDGITDTIFYHTCLKALETQEMQELKEYVPYFDCWFETSIYPSSNGVSIYLSDITDQKKIEQEIINQKRQLRNLSNHIQNLREEERKIIARELHDDLGQTATVLKIDIKSIKNSLSPDNTVIMSKVNATLETVDDLISKIRKISHQLRPPLLDNVGLQAALKSFCQDYERKTSITCTFTQNLPEKRLHQDIEIAIFRICQEALTNVARHANASLVNVSLTQLEDVITLKVKDNGNGFDVNTLGNTLGIIGIKERAANINFNLEIETAKGIGTTIIASGTIKDLA</sequence>
<dbReference type="Proteomes" id="UP001595906">
    <property type="component" value="Unassembled WGS sequence"/>
</dbReference>
<dbReference type="Gene3D" id="3.30.450.20">
    <property type="entry name" value="PAS domain"/>
    <property type="match status" value="2"/>
</dbReference>
<dbReference type="InterPro" id="IPR003594">
    <property type="entry name" value="HATPase_dom"/>
</dbReference>
<keyword evidence="14" id="KW-1185">Reference proteome</keyword>
<organism evidence="13 14">
    <name type="scientific">Parasediminibacterium paludis</name>
    <dbReference type="NCBI Taxonomy" id="908966"/>
    <lineage>
        <taxon>Bacteria</taxon>
        <taxon>Pseudomonadati</taxon>
        <taxon>Bacteroidota</taxon>
        <taxon>Chitinophagia</taxon>
        <taxon>Chitinophagales</taxon>
        <taxon>Chitinophagaceae</taxon>
        <taxon>Parasediminibacterium</taxon>
    </lineage>
</organism>
<dbReference type="Pfam" id="PF02518">
    <property type="entry name" value="HATPase_c"/>
    <property type="match status" value="1"/>
</dbReference>
<dbReference type="CDD" id="cd16917">
    <property type="entry name" value="HATPase_UhpB-NarQ-NarX-like"/>
    <property type="match status" value="1"/>
</dbReference>
<dbReference type="InterPro" id="IPR035965">
    <property type="entry name" value="PAS-like_dom_sf"/>
</dbReference>
<dbReference type="InterPro" id="IPR013656">
    <property type="entry name" value="PAS_4"/>
</dbReference>
<comment type="caution">
    <text evidence="13">The sequence shown here is derived from an EMBL/GenBank/DDBJ whole genome shotgun (WGS) entry which is preliminary data.</text>
</comment>
<dbReference type="RefSeq" id="WP_379012257.1">
    <property type="nucleotide sequence ID" value="NZ_JBHSDC010000002.1"/>
</dbReference>
<feature type="transmembrane region" description="Helical" evidence="10">
    <location>
        <begin position="6"/>
        <end position="25"/>
    </location>
</feature>
<dbReference type="PANTHER" id="PTHR24421">
    <property type="entry name" value="NITRATE/NITRITE SENSOR PROTEIN NARX-RELATED"/>
    <property type="match status" value="1"/>
</dbReference>
<evidence type="ECO:0000256" key="6">
    <source>
        <dbReference type="ARBA" id="ARBA00022777"/>
    </source>
</evidence>
<dbReference type="CDD" id="cd00130">
    <property type="entry name" value="PAS"/>
    <property type="match status" value="1"/>
</dbReference>
<dbReference type="Gene3D" id="1.20.5.1930">
    <property type="match status" value="1"/>
</dbReference>
<dbReference type="Pfam" id="PF08448">
    <property type="entry name" value="PAS_4"/>
    <property type="match status" value="1"/>
</dbReference>
<dbReference type="InterPro" id="IPR036890">
    <property type="entry name" value="HATPase_C_sf"/>
</dbReference>
<keyword evidence="7" id="KW-0067">ATP-binding</keyword>
<protein>
    <recommendedName>
        <fullName evidence="2">histidine kinase</fullName>
        <ecNumber evidence="2">2.7.13.3</ecNumber>
    </recommendedName>
</protein>
<keyword evidence="10" id="KW-0812">Transmembrane</keyword>
<name>A0ABV8PVD3_9BACT</name>
<dbReference type="SUPFAM" id="SSF55874">
    <property type="entry name" value="ATPase domain of HSP90 chaperone/DNA topoisomerase II/histidine kinase"/>
    <property type="match status" value="1"/>
</dbReference>
<keyword evidence="10" id="KW-1133">Transmembrane helix</keyword>
<dbReference type="Pfam" id="PF07730">
    <property type="entry name" value="HisKA_3"/>
    <property type="match status" value="1"/>
</dbReference>
<evidence type="ECO:0000259" key="11">
    <source>
        <dbReference type="PROSITE" id="PS50112"/>
    </source>
</evidence>
<feature type="domain" description="PAC" evidence="12">
    <location>
        <begin position="280"/>
        <end position="332"/>
    </location>
</feature>
<evidence type="ECO:0000313" key="13">
    <source>
        <dbReference type="EMBL" id="MFC4230872.1"/>
    </source>
</evidence>
<proteinExistence type="predicted"/>
<dbReference type="NCBIfam" id="TIGR00229">
    <property type="entry name" value="sensory_box"/>
    <property type="match status" value="1"/>
</dbReference>
<evidence type="ECO:0000256" key="1">
    <source>
        <dbReference type="ARBA" id="ARBA00000085"/>
    </source>
</evidence>
<dbReference type="InterPro" id="IPR000014">
    <property type="entry name" value="PAS"/>
</dbReference>
<dbReference type="InterPro" id="IPR011712">
    <property type="entry name" value="Sig_transdc_His_kin_sub3_dim/P"/>
</dbReference>
<evidence type="ECO:0000256" key="4">
    <source>
        <dbReference type="ARBA" id="ARBA00022679"/>
    </source>
</evidence>
<keyword evidence="6" id="KW-0418">Kinase</keyword>
<dbReference type="PANTHER" id="PTHR24421:SF10">
    <property type="entry name" value="NITRATE_NITRITE SENSOR PROTEIN NARQ"/>
    <property type="match status" value="1"/>
</dbReference>
<evidence type="ECO:0000256" key="10">
    <source>
        <dbReference type="SAM" id="Phobius"/>
    </source>
</evidence>
<dbReference type="EC" id="2.7.13.3" evidence="2"/>
<dbReference type="Gene3D" id="3.30.565.10">
    <property type="entry name" value="Histidine kinase-like ATPase, C-terminal domain"/>
    <property type="match status" value="1"/>
</dbReference>
<dbReference type="InterPro" id="IPR050482">
    <property type="entry name" value="Sensor_HK_TwoCompSys"/>
</dbReference>
<evidence type="ECO:0000256" key="8">
    <source>
        <dbReference type="ARBA" id="ARBA00023012"/>
    </source>
</evidence>
<feature type="transmembrane region" description="Helical" evidence="10">
    <location>
        <begin position="170"/>
        <end position="195"/>
    </location>
</feature>
<evidence type="ECO:0000313" key="14">
    <source>
        <dbReference type="Proteomes" id="UP001595906"/>
    </source>
</evidence>
<comment type="catalytic activity">
    <reaction evidence="1">
        <text>ATP + protein L-histidine = ADP + protein N-phospho-L-histidine.</text>
        <dbReference type="EC" id="2.7.13.3"/>
    </reaction>
</comment>
<dbReference type="SUPFAM" id="SSF55785">
    <property type="entry name" value="PYP-like sensor domain (PAS domain)"/>
    <property type="match status" value="2"/>
</dbReference>
<dbReference type="SMART" id="SM00091">
    <property type="entry name" value="PAS"/>
    <property type="match status" value="2"/>
</dbReference>
<keyword evidence="9" id="KW-0175">Coiled coil</keyword>
<keyword evidence="8" id="KW-0902">Two-component regulatory system</keyword>
<keyword evidence="3" id="KW-0597">Phosphoprotein</keyword>
<evidence type="ECO:0000256" key="7">
    <source>
        <dbReference type="ARBA" id="ARBA00022840"/>
    </source>
</evidence>
<keyword evidence="10" id="KW-0472">Membrane</keyword>
<dbReference type="Pfam" id="PF13426">
    <property type="entry name" value="PAS_9"/>
    <property type="match status" value="1"/>
</dbReference>
<keyword evidence="5" id="KW-0547">Nucleotide-binding</keyword>
<dbReference type="PROSITE" id="PS50112">
    <property type="entry name" value="PAS"/>
    <property type="match status" value="1"/>
</dbReference>
<dbReference type="InterPro" id="IPR001610">
    <property type="entry name" value="PAC"/>
</dbReference>
<feature type="coiled-coil region" evidence="9">
    <location>
        <begin position="451"/>
        <end position="485"/>
    </location>
</feature>
<evidence type="ECO:0000256" key="3">
    <source>
        <dbReference type="ARBA" id="ARBA00022553"/>
    </source>
</evidence>
<evidence type="ECO:0000259" key="12">
    <source>
        <dbReference type="PROSITE" id="PS50113"/>
    </source>
</evidence>